<dbReference type="InterPro" id="IPR008160">
    <property type="entry name" value="Collagen"/>
</dbReference>
<gene>
    <name evidence="1" type="primary">g11705</name>
    <name evidence="1" type="ORF">VP750_LOCUS10456</name>
</gene>
<name>A0ABP1GB69_9CHLO</name>
<reference evidence="1 2" key="1">
    <citation type="submission" date="2024-06" db="EMBL/GenBank/DDBJ databases">
        <authorList>
            <person name="Kraege A."/>
            <person name="Thomma B."/>
        </authorList>
    </citation>
    <scope>NUCLEOTIDE SEQUENCE [LARGE SCALE GENOMIC DNA]</scope>
</reference>
<protein>
    <submittedName>
        <fullName evidence="1">G11705 protein</fullName>
    </submittedName>
</protein>
<dbReference type="Proteomes" id="UP001497392">
    <property type="component" value="Unassembled WGS sequence"/>
</dbReference>
<dbReference type="Pfam" id="PF01391">
    <property type="entry name" value="Collagen"/>
    <property type="match status" value="1"/>
</dbReference>
<keyword evidence="2" id="KW-1185">Reference proteome</keyword>
<evidence type="ECO:0000313" key="1">
    <source>
        <dbReference type="EMBL" id="CAL5228550.1"/>
    </source>
</evidence>
<organism evidence="1 2">
    <name type="scientific">Coccomyxa viridis</name>
    <dbReference type="NCBI Taxonomy" id="1274662"/>
    <lineage>
        <taxon>Eukaryota</taxon>
        <taxon>Viridiplantae</taxon>
        <taxon>Chlorophyta</taxon>
        <taxon>core chlorophytes</taxon>
        <taxon>Trebouxiophyceae</taxon>
        <taxon>Trebouxiophyceae incertae sedis</taxon>
        <taxon>Coccomyxaceae</taxon>
        <taxon>Coccomyxa</taxon>
    </lineage>
</organism>
<sequence length="257" mass="24998">MLQLKPPSVAGLTGGTGLSGATGLTGATGLSGNTGSTGLTGGTGLSGATGRTGATGATGFTGKIGLTGVVFVLSEIRCICPTCKAAAGCLTGTSSFVQFNSVNGAQTFTAPVTGNYLITVAGAQGGGSTGNPTFAQPGGLGAVVEGAVTLQAGASIPIIVGSTGGDGYGNSQPGGGGGGLSAVYTNGNTVPTIVAGSTPMLQEVVAAVVVKTYPGRQQRHAALQLSRPVVAHLAEEMRKRAQLGREVQGPTYDALMW</sequence>
<dbReference type="EMBL" id="CAXHTA020000018">
    <property type="protein sequence ID" value="CAL5228550.1"/>
    <property type="molecule type" value="Genomic_DNA"/>
</dbReference>
<comment type="caution">
    <text evidence="1">The sequence shown here is derived from an EMBL/GenBank/DDBJ whole genome shotgun (WGS) entry which is preliminary data.</text>
</comment>
<accession>A0ABP1GB69</accession>
<proteinExistence type="predicted"/>
<evidence type="ECO:0000313" key="2">
    <source>
        <dbReference type="Proteomes" id="UP001497392"/>
    </source>
</evidence>